<dbReference type="InterPro" id="IPR036390">
    <property type="entry name" value="WH_DNA-bd_sf"/>
</dbReference>
<dbReference type="Proteomes" id="UP000324897">
    <property type="component" value="Unassembled WGS sequence"/>
</dbReference>
<keyword evidence="3" id="KW-0539">Nucleus</keyword>
<dbReference type="InterPro" id="IPR005818">
    <property type="entry name" value="Histone_H1/H5_H15"/>
</dbReference>
<protein>
    <recommendedName>
        <fullName evidence="5">H15 domain-containing protein</fullName>
    </recommendedName>
</protein>
<dbReference type="SMART" id="SM00384">
    <property type="entry name" value="AT_hook"/>
    <property type="match status" value="2"/>
</dbReference>
<dbReference type="GO" id="GO:0006334">
    <property type="term" value="P:nucleosome assembly"/>
    <property type="evidence" value="ECO:0007669"/>
    <property type="project" value="InterPro"/>
</dbReference>
<feature type="compositionally biased region" description="Pro residues" evidence="4">
    <location>
        <begin position="30"/>
        <end position="39"/>
    </location>
</feature>
<dbReference type="Gramene" id="TVU15000">
    <property type="protein sequence ID" value="TVU15000"/>
    <property type="gene ID" value="EJB05_38498"/>
</dbReference>
<evidence type="ECO:0000313" key="6">
    <source>
        <dbReference type="EMBL" id="TVU15000.1"/>
    </source>
</evidence>
<name>A0A5J9TUA4_9POAL</name>
<evidence type="ECO:0000259" key="5">
    <source>
        <dbReference type="PROSITE" id="PS51504"/>
    </source>
</evidence>
<dbReference type="GO" id="GO:0000786">
    <property type="term" value="C:nucleosome"/>
    <property type="evidence" value="ECO:0007669"/>
    <property type="project" value="InterPro"/>
</dbReference>
<dbReference type="EMBL" id="RWGY01000031">
    <property type="protein sequence ID" value="TVU15000.1"/>
    <property type="molecule type" value="Genomic_DNA"/>
</dbReference>
<dbReference type="Gene3D" id="1.10.10.10">
    <property type="entry name" value="Winged helix-like DNA-binding domain superfamily/Winged helix DNA-binding domain"/>
    <property type="match status" value="1"/>
</dbReference>
<dbReference type="OrthoDB" id="1110759at2759"/>
<comment type="caution">
    <text evidence="6">The sequence shown here is derived from an EMBL/GenBank/DDBJ whole genome shotgun (WGS) entry which is preliminary data.</text>
</comment>
<dbReference type="SMART" id="SM00526">
    <property type="entry name" value="H15"/>
    <property type="match status" value="1"/>
</dbReference>
<feature type="compositionally biased region" description="Low complexity" evidence="4">
    <location>
        <begin position="158"/>
        <end position="175"/>
    </location>
</feature>
<gene>
    <name evidence="6" type="ORF">EJB05_38498</name>
</gene>
<dbReference type="PROSITE" id="PS51504">
    <property type="entry name" value="H15"/>
    <property type="match status" value="1"/>
</dbReference>
<accession>A0A5J9TUA4</accession>
<comment type="subcellular location">
    <subcellularLocation>
        <location evidence="1">Nucleus</location>
    </subcellularLocation>
</comment>
<dbReference type="GO" id="GO:0045910">
    <property type="term" value="P:negative regulation of DNA recombination"/>
    <property type="evidence" value="ECO:0007669"/>
    <property type="project" value="TreeGrafter"/>
</dbReference>
<feature type="compositionally biased region" description="Low complexity" evidence="4">
    <location>
        <begin position="127"/>
        <end position="136"/>
    </location>
</feature>
<evidence type="ECO:0000256" key="4">
    <source>
        <dbReference type="SAM" id="MobiDB-lite"/>
    </source>
</evidence>
<dbReference type="PRINTS" id="PR00929">
    <property type="entry name" value="ATHOOK"/>
</dbReference>
<evidence type="ECO:0000313" key="7">
    <source>
        <dbReference type="Proteomes" id="UP000324897"/>
    </source>
</evidence>
<feature type="region of interest" description="Disordered" evidence="4">
    <location>
        <begin position="447"/>
        <end position="477"/>
    </location>
</feature>
<evidence type="ECO:0000256" key="3">
    <source>
        <dbReference type="ARBA" id="ARBA00023242"/>
    </source>
</evidence>
<evidence type="ECO:0000256" key="1">
    <source>
        <dbReference type="ARBA" id="ARBA00004123"/>
    </source>
</evidence>
<feature type="region of interest" description="Disordered" evidence="4">
    <location>
        <begin position="1"/>
        <end position="48"/>
    </location>
</feature>
<feature type="domain" description="H15" evidence="5">
    <location>
        <begin position="50"/>
        <end position="120"/>
    </location>
</feature>
<dbReference type="InterPro" id="IPR017956">
    <property type="entry name" value="AT_hook_DNA-bd_motif"/>
</dbReference>
<feature type="compositionally biased region" description="Polar residues" evidence="4">
    <location>
        <begin position="227"/>
        <end position="237"/>
    </location>
</feature>
<feature type="region of interest" description="Disordered" evidence="4">
    <location>
        <begin position="117"/>
        <end position="254"/>
    </location>
</feature>
<feature type="region of interest" description="Disordered" evidence="4">
    <location>
        <begin position="386"/>
        <end position="408"/>
    </location>
</feature>
<dbReference type="GO" id="GO:0003690">
    <property type="term" value="F:double-stranded DNA binding"/>
    <property type="evidence" value="ECO:0007669"/>
    <property type="project" value="TreeGrafter"/>
</dbReference>
<dbReference type="PANTHER" id="PTHR11467:SF109">
    <property type="entry name" value="H15 DOMAIN-CONTAINING PROTEIN"/>
    <property type="match status" value="1"/>
</dbReference>
<keyword evidence="2" id="KW-0238">DNA-binding</keyword>
<dbReference type="GO" id="GO:0005730">
    <property type="term" value="C:nucleolus"/>
    <property type="evidence" value="ECO:0007669"/>
    <property type="project" value="TreeGrafter"/>
</dbReference>
<evidence type="ECO:0000256" key="2">
    <source>
        <dbReference type="ARBA" id="ARBA00023125"/>
    </source>
</evidence>
<organism evidence="6 7">
    <name type="scientific">Eragrostis curvula</name>
    <name type="common">weeping love grass</name>
    <dbReference type="NCBI Taxonomy" id="38414"/>
    <lineage>
        <taxon>Eukaryota</taxon>
        <taxon>Viridiplantae</taxon>
        <taxon>Streptophyta</taxon>
        <taxon>Embryophyta</taxon>
        <taxon>Tracheophyta</taxon>
        <taxon>Spermatophyta</taxon>
        <taxon>Magnoliopsida</taxon>
        <taxon>Liliopsida</taxon>
        <taxon>Poales</taxon>
        <taxon>Poaceae</taxon>
        <taxon>PACMAD clade</taxon>
        <taxon>Chloridoideae</taxon>
        <taxon>Eragrostideae</taxon>
        <taxon>Eragrostidinae</taxon>
        <taxon>Eragrostis</taxon>
    </lineage>
</organism>
<dbReference type="AlphaFoldDB" id="A0A5J9TUA4"/>
<keyword evidence="7" id="KW-1185">Reference proteome</keyword>
<dbReference type="Pfam" id="PF00538">
    <property type="entry name" value="Linker_histone"/>
    <property type="match status" value="1"/>
</dbReference>
<dbReference type="InterPro" id="IPR036388">
    <property type="entry name" value="WH-like_DNA-bd_sf"/>
</dbReference>
<proteinExistence type="predicted"/>
<dbReference type="PANTHER" id="PTHR11467">
    <property type="entry name" value="HISTONE H1"/>
    <property type="match status" value="1"/>
</dbReference>
<dbReference type="GO" id="GO:0030261">
    <property type="term" value="P:chromosome condensation"/>
    <property type="evidence" value="ECO:0007669"/>
    <property type="project" value="TreeGrafter"/>
</dbReference>
<dbReference type="SUPFAM" id="SSF46785">
    <property type="entry name" value="Winged helix' DNA-binding domain"/>
    <property type="match status" value="1"/>
</dbReference>
<dbReference type="GO" id="GO:0031492">
    <property type="term" value="F:nucleosomal DNA binding"/>
    <property type="evidence" value="ECO:0007669"/>
    <property type="project" value="TreeGrafter"/>
</dbReference>
<sequence length="496" mass="50900">MVAAVAVETRQRAKRNKATTEEEGDGKTPPSSPPPPPLPAVRRHLQPTPDHPPYCWMIGEAIDALGEDGGSTEDSISSFIRARHPGVPAAHDRFLRHYLTKHVAEGFFVCATPGRYARSSNDEDAAVEAPAGASEATRVESPVVQPKRGRGRPRKDGSSSTSPAGKKSGSAGSATPKRRGRPRRAASLAASDGSVPASSVAAADKDGSQATAPAPRRRRRLRKLATSSDVSGEALSTDNEDGIDAPSATGKERGRSLELALVVVGDGTVDEVRGEAPPTTPVDGGQPGELALVTTTDMPAPMPPADTQDGVEDASFNLALVVKQVGISSTATAPEPSSQAGELALMAADDGPVPVLVADKKDIVEAPVAKCVRQLRKALPMVIAAQGSSPTSTSGKKKSRGKTLSATPKTRQQCKLALVATDVQSDPAPVAGKKAGSGVSVATLKLTPATAGGGNGAPSVAPKPHDRPSRLYPVTADELPDDPSCCLLALPAAVNA</sequence>
<reference evidence="6 7" key="1">
    <citation type="journal article" date="2019" name="Sci. Rep.">
        <title>A high-quality genome of Eragrostis curvula grass provides insights into Poaceae evolution and supports new strategies to enhance forage quality.</title>
        <authorList>
            <person name="Carballo J."/>
            <person name="Santos B.A.C.M."/>
            <person name="Zappacosta D."/>
            <person name="Garbus I."/>
            <person name="Selva J.P."/>
            <person name="Gallo C.A."/>
            <person name="Diaz A."/>
            <person name="Albertini E."/>
            <person name="Caccamo M."/>
            <person name="Echenique V."/>
        </authorList>
    </citation>
    <scope>NUCLEOTIDE SEQUENCE [LARGE SCALE GENOMIC DNA]</scope>
    <source>
        <strain evidence="7">cv. Victoria</strain>
        <tissue evidence="6">Leaf</tissue>
    </source>
</reference>